<dbReference type="EMBL" id="OC958332">
    <property type="protein sequence ID" value="CAD7665117.1"/>
    <property type="molecule type" value="Genomic_DNA"/>
</dbReference>
<dbReference type="GO" id="GO:0016485">
    <property type="term" value="P:protein processing"/>
    <property type="evidence" value="ECO:0007669"/>
    <property type="project" value="TreeGrafter"/>
</dbReference>
<dbReference type="PANTHER" id="PTHR11733">
    <property type="entry name" value="ZINC METALLOPROTEASE FAMILY M13 NEPRILYSIN-RELATED"/>
    <property type="match status" value="1"/>
</dbReference>
<name>A0A7R9R1M1_9ACAR</name>
<dbReference type="EMBL" id="OC972849">
    <property type="protein sequence ID" value="CAD7668154.1"/>
    <property type="molecule type" value="Genomic_DNA"/>
</dbReference>
<evidence type="ECO:0000313" key="3">
    <source>
        <dbReference type="Proteomes" id="UP000728032"/>
    </source>
</evidence>
<dbReference type="PROSITE" id="PS51885">
    <property type="entry name" value="NEPRILYSIN"/>
    <property type="match status" value="1"/>
</dbReference>
<dbReference type="Gene3D" id="3.40.390.10">
    <property type="entry name" value="Collagenase (Catalytic Domain)"/>
    <property type="match status" value="1"/>
</dbReference>
<keyword evidence="3" id="KW-1185">Reference proteome</keyword>
<dbReference type="GO" id="GO:0005886">
    <property type="term" value="C:plasma membrane"/>
    <property type="evidence" value="ECO:0007669"/>
    <property type="project" value="TreeGrafter"/>
</dbReference>
<dbReference type="Proteomes" id="UP000728032">
    <property type="component" value="Unassembled WGS sequence"/>
</dbReference>
<proteinExistence type="predicted"/>
<evidence type="ECO:0000313" key="1">
    <source>
        <dbReference type="EMBL" id="CAD7665117.1"/>
    </source>
</evidence>
<dbReference type="OrthoDB" id="6504585at2759"/>
<feature type="non-terminal residue" evidence="1">
    <location>
        <position position="1"/>
    </location>
</feature>
<dbReference type="AlphaFoldDB" id="A0A7R9R1M1"/>
<sequence>ITFIFLSIEGKIYFVTNDEKEELCLTSECVRVAATILERIDTSVDPCHDFYMFSCGNFIRNNPVPDDHYLKNLLQEIQDERVTEKL</sequence>
<dbReference type="SUPFAM" id="SSF55486">
    <property type="entry name" value="Metalloproteases ('zincins'), catalytic domain"/>
    <property type="match status" value="1"/>
</dbReference>
<gene>
    <name evidence="1" type="ORF">ONB1V03_LOCUS21675</name>
    <name evidence="2" type="ORF">ONB1V03_LOCUS23293</name>
</gene>
<dbReference type="EMBL" id="CAJPVJ010058024">
    <property type="protein sequence ID" value="CAG2183873.1"/>
    <property type="molecule type" value="Genomic_DNA"/>
</dbReference>
<dbReference type="InterPro" id="IPR024079">
    <property type="entry name" value="MetalloPept_cat_dom_sf"/>
</dbReference>
<dbReference type="PANTHER" id="PTHR11733:SF167">
    <property type="entry name" value="FI17812P1-RELATED"/>
    <property type="match status" value="1"/>
</dbReference>
<dbReference type="EMBL" id="CAJPVJ010043507">
    <property type="protein sequence ID" value="CAG2182254.1"/>
    <property type="molecule type" value="Genomic_DNA"/>
</dbReference>
<accession>A0A7R9R1M1</accession>
<organism evidence="1">
    <name type="scientific">Oppiella nova</name>
    <dbReference type="NCBI Taxonomy" id="334625"/>
    <lineage>
        <taxon>Eukaryota</taxon>
        <taxon>Metazoa</taxon>
        <taxon>Ecdysozoa</taxon>
        <taxon>Arthropoda</taxon>
        <taxon>Chelicerata</taxon>
        <taxon>Arachnida</taxon>
        <taxon>Acari</taxon>
        <taxon>Acariformes</taxon>
        <taxon>Sarcoptiformes</taxon>
        <taxon>Oribatida</taxon>
        <taxon>Brachypylina</taxon>
        <taxon>Oppioidea</taxon>
        <taxon>Oppiidae</taxon>
        <taxon>Oppiella</taxon>
    </lineage>
</organism>
<evidence type="ECO:0000313" key="2">
    <source>
        <dbReference type="EMBL" id="CAD7668154.1"/>
    </source>
</evidence>
<dbReference type="InterPro" id="IPR000718">
    <property type="entry name" value="Peptidase_M13"/>
</dbReference>
<dbReference type="GO" id="GO:0004222">
    <property type="term" value="F:metalloendopeptidase activity"/>
    <property type="evidence" value="ECO:0007669"/>
    <property type="project" value="InterPro"/>
</dbReference>
<reference evidence="1" key="1">
    <citation type="submission" date="2020-11" db="EMBL/GenBank/DDBJ databases">
        <authorList>
            <person name="Tran Van P."/>
        </authorList>
    </citation>
    <scope>NUCLEOTIDE SEQUENCE</scope>
</reference>
<protein>
    <submittedName>
        <fullName evidence="1">Uncharacterized protein</fullName>
    </submittedName>
</protein>